<dbReference type="AlphaFoldDB" id="A0A484ZIP2"/>
<name>A0A484ZIP2_9GAMM</name>
<organism evidence="8 9">
    <name type="scientific">Budvicia aquatica</name>
    <dbReference type="NCBI Taxonomy" id="82979"/>
    <lineage>
        <taxon>Bacteria</taxon>
        <taxon>Pseudomonadati</taxon>
        <taxon>Pseudomonadota</taxon>
        <taxon>Gammaproteobacteria</taxon>
        <taxon>Enterobacterales</taxon>
        <taxon>Budviciaceae</taxon>
        <taxon>Budvicia</taxon>
    </lineage>
</organism>
<evidence type="ECO:0000313" key="8">
    <source>
        <dbReference type="EMBL" id="VFS48264.1"/>
    </source>
</evidence>
<reference evidence="8 9" key="1">
    <citation type="submission" date="2019-03" db="EMBL/GenBank/DDBJ databases">
        <authorList>
            <consortium name="Pathogen Informatics"/>
        </authorList>
    </citation>
    <scope>NUCLEOTIDE SEQUENCE [LARGE SCALE GENOMIC DNA]</scope>
    <source>
        <strain evidence="8 9">NCTC12282</strain>
    </source>
</reference>
<feature type="domain" description="Helicase ATP-binding" evidence="6">
    <location>
        <begin position="35"/>
        <end position="117"/>
    </location>
</feature>
<dbReference type="InterPro" id="IPR050079">
    <property type="entry name" value="DEAD_box_RNA_helicase"/>
</dbReference>
<keyword evidence="2 8" id="KW-0378">Hydrolase</keyword>
<dbReference type="GO" id="GO:0003724">
    <property type="term" value="F:RNA helicase activity"/>
    <property type="evidence" value="ECO:0007669"/>
    <property type="project" value="UniProtKB-EC"/>
</dbReference>
<dbReference type="EC" id="3.6.4.13" evidence="8"/>
<gene>
    <name evidence="8" type="primary">srmB_2</name>
    <name evidence="8" type="ORF">NCTC12282_03109</name>
</gene>
<evidence type="ECO:0000256" key="1">
    <source>
        <dbReference type="ARBA" id="ARBA00022741"/>
    </source>
</evidence>
<keyword evidence="4" id="KW-0067">ATP-binding</keyword>
<protein>
    <submittedName>
        <fullName evidence="8">ATP-dependent RNA helicase SrmB</fullName>
        <ecNumber evidence="8">3.6.4.13</ecNumber>
    </submittedName>
</protein>
<dbReference type="InterPro" id="IPR027417">
    <property type="entry name" value="P-loop_NTPase"/>
</dbReference>
<dbReference type="GO" id="GO:0005829">
    <property type="term" value="C:cytosol"/>
    <property type="evidence" value="ECO:0007669"/>
    <property type="project" value="TreeGrafter"/>
</dbReference>
<sequence length="117" mass="12949">MTVLDFSALDLDQQLLDALSDKGYERPTAIQAAAIPAAMDGRDVLGSAPTGTGKTAAFLLPALQHLLDYPRKKSGPPRILILTPTRELAMQVAEQARELAAHTHFRYRHDYRWRGPI</sequence>
<evidence type="ECO:0000256" key="3">
    <source>
        <dbReference type="ARBA" id="ARBA00022806"/>
    </source>
</evidence>
<keyword evidence="3 8" id="KW-0347">Helicase</keyword>
<keyword evidence="1" id="KW-0547">Nucleotide-binding</keyword>
<evidence type="ECO:0000256" key="2">
    <source>
        <dbReference type="ARBA" id="ARBA00022801"/>
    </source>
</evidence>
<dbReference type="GO" id="GO:0005524">
    <property type="term" value="F:ATP binding"/>
    <property type="evidence" value="ECO:0007669"/>
    <property type="project" value="UniProtKB-KW"/>
</dbReference>
<feature type="domain" description="DEAD-box RNA helicase Q" evidence="7">
    <location>
        <begin position="4"/>
        <end position="32"/>
    </location>
</feature>
<dbReference type="PANTHER" id="PTHR47959">
    <property type="entry name" value="ATP-DEPENDENT RNA HELICASE RHLE-RELATED"/>
    <property type="match status" value="1"/>
</dbReference>
<evidence type="ECO:0000259" key="7">
    <source>
        <dbReference type="PROSITE" id="PS51195"/>
    </source>
</evidence>
<evidence type="ECO:0000256" key="5">
    <source>
        <dbReference type="PROSITE-ProRule" id="PRU00552"/>
    </source>
</evidence>
<dbReference type="Pfam" id="PF00270">
    <property type="entry name" value="DEAD"/>
    <property type="match status" value="1"/>
</dbReference>
<dbReference type="PROSITE" id="PS51192">
    <property type="entry name" value="HELICASE_ATP_BIND_1"/>
    <property type="match status" value="1"/>
</dbReference>
<dbReference type="InterPro" id="IPR014014">
    <property type="entry name" value="RNA_helicase_DEAD_Q_motif"/>
</dbReference>
<dbReference type="InterPro" id="IPR011545">
    <property type="entry name" value="DEAD/DEAH_box_helicase_dom"/>
</dbReference>
<evidence type="ECO:0000313" key="9">
    <source>
        <dbReference type="Proteomes" id="UP000373449"/>
    </source>
</evidence>
<evidence type="ECO:0000259" key="6">
    <source>
        <dbReference type="PROSITE" id="PS51192"/>
    </source>
</evidence>
<dbReference type="SUPFAM" id="SSF52540">
    <property type="entry name" value="P-loop containing nucleoside triphosphate hydrolases"/>
    <property type="match status" value="1"/>
</dbReference>
<dbReference type="GO" id="GO:0003676">
    <property type="term" value="F:nucleic acid binding"/>
    <property type="evidence" value="ECO:0007669"/>
    <property type="project" value="InterPro"/>
</dbReference>
<evidence type="ECO:0000256" key="4">
    <source>
        <dbReference type="ARBA" id="ARBA00022840"/>
    </source>
</evidence>
<dbReference type="EMBL" id="CAADJA010000002">
    <property type="protein sequence ID" value="VFS48264.1"/>
    <property type="molecule type" value="Genomic_DNA"/>
</dbReference>
<accession>A0A484ZIP2</accession>
<dbReference type="InterPro" id="IPR014001">
    <property type="entry name" value="Helicase_ATP-bd"/>
</dbReference>
<proteinExistence type="predicted"/>
<dbReference type="PANTHER" id="PTHR47959:SF3">
    <property type="entry name" value="ATP-DEPENDENT RNA HELICASE SRMB"/>
    <property type="match status" value="1"/>
</dbReference>
<dbReference type="Proteomes" id="UP000373449">
    <property type="component" value="Unassembled WGS sequence"/>
</dbReference>
<feature type="short sequence motif" description="Q motif" evidence="5">
    <location>
        <begin position="4"/>
        <end position="32"/>
    </location>
</feature>
<dbReference type="GO" id="GO:0016787">
    <property type="term" value="F:hydrolase activity"/>
    <property type="evidence" value="ECO:0007669"/>
    <property type="project" value="UniProtKB-KW"/>
</dbReference>
<dbReference type="PROSITE" id="PS51195">
    <property type="entry name" value="Q_MOTIF"/>
    <property type="match status" value="1"/>
</dbReference>
<dbReference type="Gene3D" id="3.40.50.300">
    <property type="entry name" value="P-loop containing nucleotide triphosphate hydrolases"/>
    <property type="match status" value="1"/>
</dbReference>